<feature type="domain" description="HNH nuclease" evidence="1">
    <location>
        <begin position="109"/>
        <end position="159"/>
    </location>
</feature>
<dbReference type="PANTHER" id="PTHR33877">
    <property type="entry name" value="SLL1193 PROTEIN"/>
    <property type="match status" value="1"/>
</dbReference>
<dbReference type="Gramene" id="AUR62032674-RA">
    <property type="protein sequence ID" value="AUR62032674-RA:cds"/>
    <property type="gene ID" value="AUR62032674"/>
</dbReference>
<reference evidence="2" key="1">
    <citation type="journal article" date="2017" name="Nature">
        <title>The genome of Chenopodium quinoa.</title>
        <authorList>
            <person name="Jarvis D.E."/>
            <person name="Ho Y.S."/>
            <person name="Lightfoot D.J."/>
            <person name="Schmoeckel S.M."/>
            <person name="Li B."/>
            <person name="Borm T.J.A."/>
            <person name="Ohyanagi H."/>
            <person name="Mineta K."/>
            <person name="Michell C.T."/>
            <person name="Saber N."/>
            <person name="Kharbatia N.M."/>
            <person name="Rupper R.R."/>
            <person name="Sharp A.R."/>
            <person name="Dally N."/>
            <person name="Boughton B.A."/>
            <person name="Woo Y.H."/>
            <person name="Gao G."/>
            <person name="Schijlen E.G.W.M."/>
            <person name="Guo X."/>
            <person name="Momin A.A."/>
            <person name="Negrao S."/>
            <person name="Al-Babili S."/>
            <person name="Gehring C."/>
            <person name="Roessner U."/>
            <person name="Jung C."/>
            <person name="Murphy K."/>
            <person name="Arold S.T."/>
            <person name="Gojobori T."/>
            <person name="van der Linden C.G."/>
            <person name="van Loo E.N."/>
            <person name="Jellen E.N."/>
            <person name="Maughan P.J."/>
            <person name="Tester M."/>
        </authorList>
    </citation>
    <scope>NUCLEOTIDE SEQUENCE [LARGE SCALE GENOMIC DNA]</scope>
    <source>
        <strain evidence="2">cv. PI 614886</strain>
    </source>
</reference>
<dbReference type="CDD" id="cd00085">
    <property type="entry name" value="HNHc"/>
    <property type="match status" value="1"/>
</dbReference>
<dbReference type="PANTHER" id="PTHR33877:SF2">
    <property type="entry name" value="OS07G0170200 PROTEIN"/>
    <property type="match status" value="1"/>
</dbReference>
<dbReference type="EnsemblPlants" id="AUR62032674-RA">
    <property type="protein sequence ID" value="AUR62032674-RA:cds"/>
    <property type="gene ID" value="AUR62032674"/>
</dbReference>
<dbReference type="Gene3D" id="1.10.30.50">
    <property type="match status" value="1"/>
</dbReference>
<reference evidence="2" key="2">
    <citation type="submission" date="2021-03" db="UniProtKB">
        <authorList>
            <consortium name="EnsemblPlants"/>
        </authorList>
    </citation>
    <scope>IDENTIFICATION</scope>
</reference>
<dbReference type="Pfam" id="PF14279">
    <property type="entry name" value="HNH_5"/>
    <property type="match status" value="1"/>
</dbReference>
<dbReference type="InterPro" id="IPR003615">
    <property type="entry name" value="HNH_nuc"/>
</dbReference>
<accession>A0A803MN23</accession>
<proteinExistence type="predicted"/>
<dbReference type="InterPro" id="IPR052892">
    <property type="entry name" value="NA-targeting_endonuclease"/>
</dbReference>
<name>A0A803MN23_CHEQI</name>
<organism evidence="2 3">
    <name type="scientific">Chenopodium quinoa</name>
    <name type="common">Quinoa</name>
    <dbReference type="NCBI Taxonomy" id="63459"/>
    <lineage>
        <taxon>Eukaryota</taxon>
        <taxon>Viridiplantae</taxon>
        <taxon>Streptophyta</taxon>
        <taxon>Embryophyta</taxon>
        <taxon>Tracheophyta</taxon>
        <taxon>Spermatophyta</taxon>
        <taxon>Magnoliopsida</taxon>
        <taxon>eudicotyledons</taxon>
        <taxon>Gunneridae</taxon>
        <taxon>Pentapetalae</taxon>
        <taxon>Caryophyllales</taxon>
        <taxon>Chenopodiaceae</taxon>
        <taxon>Chenopodioideae</taxon>
        <taxon>Atripliceae</taxon>
        <taxon>Chenopodium</taxon>
    </lineage>
</organism>
<dbReference type="InterPro" id="IPR029471">
    <property type="entry name" value="HNH_5"/>
</dbReference>
<evidence type="ECO:0000259" key="1">
    <source>
        <dbReference type="SMART" id="SM00507"/>
    </source>
</evidence>
<evidence type="ECO:0000313" key="3">
    <source>
        <dbReference type="Proteomes" id="UP000596660"/>
    </source>
</evidence>
<dbReference type="SMART" id="SM00507">
    <property type="entry name" value="HNHc"/>
    <property type="match status" value="1"/>
</dbReference>
<keyword evidence="3" id="KW-1185">Reference proteome</keyword>
<dbReference type="AlphaFoldDB" id="A0A803MN23"/>
<dbReference type="Proteomes" id="UP000596660">
    <property type="component" value="Unplaced"/>
</dbReference>
<protein>
    <recommendedName>
        <fullName evidence="1">HNH nuclease domain-containing protein</fullName>
    </recommendedName>
</protein>
<sequence>MAQFILQGRLKLLLNSENSAQCKLIGEQAYYFPIELVVFMSVYTGCKPLLNTGFQPVNVVCWKRAICLEFTEKADVLEYYDQTVNSPNGSFNIPAVLRVMKRKKVRNILSRKNIFYRDDYMCQYCKVTNNLTIDHVVPIARGGKWEWENLVTACIRCNSKKGHKTLEEANMNLVKAPKAPKDYDILAIPLTSATVRMLKIKKGTPQEWRQYLPK</sequence>
<dbReference type="OMA" id="RCNHVKA"/>
<evidence type="ECO:0000313" key="2">
    <source>
        <dbReference type="EnsemblPlants" id="AUR62032674-RA:cds"/>
    </source>
</evidence>